<dbReference type="Gene3D" id="1.10.3090.10">
    <property type="entry name" value="cca-adding enzyme, domain 2"/>
    <property type="match status" value="1"/>
</dbReference>
<accession>A0A381NA20</accession>
<proteinExistence type="predicted"/>
<dbReference type="GO" id="GO:0016779">
    <property type="term" value="F:nucleotidyltransferase activity"/>
    <property type="evidence" value="ECO:0007669"/>
    <property type="project" value="UniProtKB-KW"/>
</dbReference>
<protein>
    <recommendedName>
        <fullName evidence="13">Poly A polymerase head domain-containing protein</fullName>
    </recommendedName>
</protein>
<keyword evidence="8" id="KW-0460">Magnesium</keyword>
<evidence type="ECO:0000256" key="8">
    <source>
        <dbReference type="ARBA" id="ARBA00022842"/>
    </source>
</evidence>
<evidence type="ECO:0000259" key="11">
    <source>
        <dbReference type="Pfam" id="PF12627"/>
    </source>
</evidence>
<name>A0A381NA20_9ZZZZ</name>
<evidence type="ECO:0000256" key="1">
    <source>
        <dbReference type="ARBA" id="ARBA00001946"/>
    </source>
</evidence>
<dbReference type="EMBL" id="UINC01000221">
    <property type="protein sequence ID" value="SUZ51365.1"/>
    <property type="molecule type" value="Genomic_DNA"/>
</dbReference>
<evidence type="ECO:0008006" key="13">
    <source>
        <dbReference type="Google" id="ProtNLM"/>
    </source>
</evidence>
<dbReference type="Gene3D" id="3.30.460.10">
    <property type="entry name" value="Beta Polymerase, domain 2"/>
    <property type="match status" value="1"/>
</dbReference>
<dbReference type="GO" id="GO:0046872">
    <property type="term" value="F:metal ion binding"/>
    <property type="evidence" value="ECO:0007669"/>
    <property type="project" value="UniProtKB-KW"/>
</dbReference>
<dbReference type="CDD" id="cd05398">
    <property type="entry name" value="NT_ClassII-CCAase"/>
    <property type="match status" value="1"/>
</dbReference>
<comment type="cofactor">
    <cofactor evidence="1">
        <name>Mg(2+)</name>
        <dbReference type="ChEBI" id="CHEBI:18420"/>
    </cofactor>
</comment>
<evidence type="ECO:0000259" key="10">
    <source>
        <dbReference type="Pfam" id="PF01743"/>
    </source>
</evidence>
<keyword evidence="5" id="KW-0548">Nucleotidyltransferase</keyword>
<dbReference type="Pfam" id="PF01743">
    <property type="entry name" value="PolyA_pol"/>
    <property type="match status" value="1"/>
</dbReference>
<keyword evidence="7" id="KW-0547">Nucleotide-binding</keyword>
<keyword evidence="3" id="KW-0808">Transferase</keyword>
<dbReference type="GO" id="GO:0000166">
    <property type="term" value="F:nucleotide binding"/>
    <property type="evidence" value="ECO:0007669"/>
    <property type="project" value="UniProtKB-KW"/>
</dbReference>
<dbReference type="GO" id="GO:0000049">
    <property type="term" value="F:tRNA binding"/>
    <property type="evidence" value="ECO:0007669"/>
    <property type="project" value="UniProtKB-KW"/>
</dbReference>
<keyword evidence="6" id="KW-0479">Metal-binding</keyword>
<keyword evidence="9" id="KW-0694">RNA-binding</keyword>
<evidence type="ECO:0000256" key="5">
    <source>
        <dbReference type="ARBA" id="ARBA00022695"/>
    </source>
</evidence>
<dbReference type="InterPro" id="IPR032828">
    <property type="entry name" value="PolyA_RNA-bd"/>
</dbReference>
<dbReference type="InterPro" id="IPR043519">
    <property type="entry name" value="NT_sf"/>
</dbReference>
<dbReference type="PANTHER" id="PTHR47788:SF1">
    <property type="entry name" value="A-ADDING TRNA NUCLEOTIDYLTRANSFERASE"/>
    <property type="match status" value="1"/>
</dbReference>
<evidence type="ECO:0000313" key="12">
    <source>
        <dbReference type="EMBL" id="SUZ51365.1"/>
    </source>
</evidence>
<gene>
    <name evidence="12" type="ORF">METZ01_LOCUS4219</name>
</gene>
<feature type="domain" description="tRNA nucleotidyltransferase/poly(A) polymerase RNA and SrmB- binding" evidence="11">
    <location>
        <begin position="214"/>
        <end position="276"/>
    </location>
</feature>
<evidence type="ECO:0000256" key="6">
    <source>
        <dbReference type="ARBA" id="ARBA00022723"/>
    </source>
</evidence>
<evidence type="ECO:0000256" key="2">
    <source>
        <dbReference type="ARBA" id="ARBA00022555"/>
    </source>
</evidence>
<dbReference type="InterPro" id="IPR052390">
    <property type="entry name" value="tRNA_nt/polyA_polymerase"/>
</dbReference>
<keyword evidence="4" id="KW-0819">tRNA processing</keyword>
<evidence type="ECO:0000256" key="7">
    <source>
        <dbReference type="ARBA" id="ARBA00022741"/>
    </source>
</evidence>
<dbReference type="Pfam" id="PF12627">
    <property type="entry name" value="PolyA_pol_RNAbd"/>
    <property type="match status" value="1"/>
</dbReference>
<dbReference type="AlphaFoldDB" id="A0A381NA20"/>
<organism evidence="12">
    <name type="scientific">marine metagenome</name>
    <dbReference type="NCBI Taxonomy" id="408172"/>
    <lineage>
        <taxon>unclassified sequences</taxon>
        <taxon>metagenomes</taxon>
        <taxon>ecological metagenomes</taxon>
    </lineage>
</organism>
<keyword evidence="2" id="KW-0820">tRNA-binding</keyword>
<evidence type="ECO:0000256" key="9">
    <source>
        <dbReference type="ARBA" id="ARBA00022884"/>
    </source>
</evidence>
<evidence type="ECO:0000256" key="4">
    <source>
        <dbReference type="ARBA" id="ARBA00022694"/>
    </source>
</evidence>
<sequence length="440" mass="47695">MPGYKVRHAIIPTLILLSIGGPPTPESRPSTRISLDRVAGGVYGGQLAIFNSLRRRATEEGIPVYLVGGPVRDAVLDVPAKDLDFVLIGDAPALAADLADELGGQLTAHPRFRTATVEVERDRVDMVTARTEIFPSPGALPEVSAGNLYDDLARRDFSINAMALPLFGDFPELIDPHGGLEDLARKSVTTLHPKSFADDPTRVLRAVRYEQRLGFQITGDCLAHLRQAINDGHVDSVSGDRWRQEFRKIFGEVRAVEILLRAIELGALAAIHPALTDGQVLTALAGEADLGPIDYLAALVMPLSATDGDEMAFRLNLHTDWARVVRDTIALRELSPAFSGPSVKPSIVCAALDGLDLDAIAASARRSHVPQVAARLRRYLNEWRLVRPELTGDHLLEMGVPSGVKIGEVLRELNSAILDGLVGGEESERALVNQIISRWS</sequence>
<feature type="domain" description="Poly A polymerase head" evidence="10">
    <location>
        <begin position="64"/>
        <end position="188"/>
    </location>
</feature>
<dbReference type="GO" id="GO:0008033">
    <property type="term" value="P:tRNA processing"/>
    <property type="evidence" value="ECO:0007669"/>
    <property type="project" value="UniProtKB-KW"/>
</dbReference>
<dbReference type="PANTHER" id="PTHR47788">
    <property type="entry name" value="POLYA POLYMERASE"/>
    <property type="match status" value="1"/>
</dbReference>
<reference evidence="12" key="1">
    <citation type="submission" date="2018-05" db="EMBL/GenBank/DDBJ databases">
        <authorList>
            <person name="Lanie J.A."/>
            <person name="Ng W.-L."/>
            <person name="Kazmierczak K.M."/>
            <person name="Andrzejewski T.M."/>
            <person name="Davidsen T.M."/>
            <person name="Wayne K.J."/>
            <person name="Tettelin H."/>
            <person name="Glass J.I."/>
            <person name="Rusch D."/>
            <person name="Podicherti R."/>
            <person name="Tsui H.-C.T."/>
            <person name="Winkler M.E."/>
        </authorList>
    </citation>
    <scope>NUCLEOTIDE SEQUENCE</scope>
</reference>
<evidence type="ECO:0000256" key="3">
    <source>
        <dbReference type="ARBA" id="ARBA00022679"/>
    </source>
</evidence>
<dbReference type="SUPFAM" id="SSF81891">
    <property type="entry name" value="Poly A polymerase C-terminal region-like"/>
    <property type="match status" value="1"/>
</dbReference>
<dbReference type="SUPFAM" id="SSF81301">
    <property type="entry name" value="Nucleotidyltransferase"/>
    <property type="match status" value="1"/>
</dbReference>
<dbReference type="InterPro" id="IPR002646">
    <property type="entry name" value="PolA_pol_head_dom"/>
</dbReference>